<dbReference type="EMBL" id="BKBQ01000032">
    <property type="protein sequence ID" value="GEQ55038.1"/>
    <property type="molecule type" value="Genomic_DNA"/>
</dbReference>
<evidence type="ECO:0000256" key="1">
    <source>
        <dbReference type="ARBA" id="ARBA00009437"/>
    </source>
</evidence>
<dbReference type="Gene3D" id="3.40.190.290">
    <property type="match status" value="1"/>
</dbReference>
<keyword evidence="2" id="KW-0805">Transcription regulation</keyword>
<keyword evidence="4" id="KW-0804">Transcription</keyword>
<dbReference type="PANTHER" id="PTHR30126">
    <property type="entry name" value="HTH-TYPE TRANSCRIPTIONAL REGULATOR"/>
    <property type="match status" value="1"/>
</dbReference>
<name>A0AAN4UCQ1_9ENTE</name>
<dbReference type="SUPFAM" id="SSF53850">
    <property type="entry name" value="Periplasmic binding protein-like II"/>
    <property type="match status" value="1"/>
</dbReference>
<reference evidence="6" key="2">
    <citation type="journal article" date="2020" name="Int. Dairy J.">
        <title>Lactic acid bacterial diversity in Brie cheese focusing on salt concentration and pH of isolation medium and characterisation of halophilic and alkaliphilic lactic acid bacterial isolates.</title>
        <authorList>
            <person name="Unno R."/>
            <person name="Matsutani M."/>
            <person name="Suzuki T."/>
            <person name="Kodama K."/>
            <person name="Matsushita H."/>
            <person name="Yamasato K."/>
            <person name="Koizumi Y."/>
            <person name="Ishikawa M."/>
        </authorList>
    </citation>
    <scope>NUCLEOTIDE SEQUENCE</scope>
    <source>
        <strain evidence="6">7C1</strain>
    </source>
</reference>
<dbReference type="InterPro" id="IPR036390">
    <property type="entry name" value="WH_DNA-bd_sf"/>
</dbReference>
<dbReference type="InterPro" id="IPR000847">
    <property type="entry name" value="LysR_HTH_N"/>
</dbReference>
<organism evidence="6 7">
    <name type="scientific">Tetragenococcus koreensis</name>
    <dbReference type="NCBI Taxonomy" id="290335"/>
    <lineage>
        <taxon>Bacteria</taxon>
        <taxon>Bacillati</taxon>
        <taxon>Bacillota</taxon>
        <taxon>Bacilli</taxon>
        <taxon>Lactobacillales</taxon>
        <taxon>Enterococcaceae</taxon>
        <taxon>Tetragenococcus</taxon>
    </lineage>
</organism>
<evidence type="ECO:0000313" key="6">
    <source>
        <dbReference type="EMBL" id="GEQ55038.1"/>
    </source>
</evidence>
<proteinExistence type="inferred from homology"/>
<protein>
    <submittedName>
        <fullName evidence="6">LysR family transcriptional regulator</fullName>
    </submittedName>
</protein>
<dbReference type="Pfam" id="PF00126">
    <property type="entry name" value="HTH_1"/>
    <property type="match status" value="1"/>
</dbReference>
<dbReference type="GO" id="GO:0000976">
    <property type="term" value="F:transcription cis-regulatory region binding"/>
    <property type="evidence" value="ECO:0007669"/>
    <property type="project" value="TreeGrafter"/>
</dbReference>
<evidence type="ECO:0000256" key="3">
    <source>
        <dbReference type="ARBA" id="ARBA00023125"/>
    </source>
</evidence>
<keyword evidence="3" id="KW-0238">DNA-binding</keyword>
<evidence type="ECO:0000259" key="5">
    <source>
        <dbReference type="PROSITE" id="PS50931"/>
    </source>
</evidence>
<evidence type="ECO:0000313" key="7">
    <source>
        <dbReference type="Proteomes" id="UP000886597"/>
    </source>
</evidence>
<dbReference type="Gene3D" id="1.10.10.10">
    <property type="entry name" value="Winged helix-like DNA-binding domain superfamily/Winged helix DNA-binding domain"/>
    <property type="match status" value="1"/>
</dbReference>
<dbReference type="RefSeq" id="WP_202584217.1">
    <property type="nucleotide sequence ID" value="NZ_BKBO01000031.1"/>
</dbReference>
<dbReference type="PROSITE" id="PS50931">
    <property type="entry name" value="HTH_LYSR"/>
    <property type="match status" value="1"/>
</dbReference>
<evidence type="ECO:0000256" key="4">
    <source>
        <dbReference type="ARBA" id="ARBA00023163"/>
    </source>
</evidence>
<comment type="caution">
    <text evidence="6">The sequence shown here is derived from an EMBL/GenBank/DDBJ whole genome shotgun (WGS) entry which is preliminary data.</text>
</comment>
<gene>
    <name evidence="6" type="primary">lysR_5</name>
    <name evidence="6" type="ORF">TK2N_18820</name>
</gene>
<dbReference type="GO" id="GO:0003700">
    <property type="term" value="F:DNA-binding transcription factor activity"/>
    <property type="evidence" value="ECO:0007669"/>
    <property type="project" value="InterPro"/>
</dbReference>
<comment type="similarity">
    <text evidence="1">Belongs to the LysR transcriptional regulatory family.</text>
</comment>
<feature type="domain" description="HTH lysR-type" evidence="5">
    <location>
        <begin position="1"/>
        <end position="58"/>
    </location>
</feature>
<dbReference type="InterPro" id="IPR036388">
    <property type="entry name" value="WH-like_DNA-bd_sf"/>
</dbReference>
<dbReference type="PANTHER" id="PTHR30126:SF39">
    <property type="entry name" value="HTH-TYPE TRANSCRIPTIONAL REGULATOR CYSL"/>
    <property type="match status" value="1"/>
</dbReference>
<dbReference type="SUPFAM" id="SSF46785">
    <property type="entry name" value="Winged helix' DNA-binding domain"/>
    <property type="match status" value="1"/>
</dbReference>
<dbReference type="FunFam" id="1.10.10.10:FF:000001">
    <property type="entry name" value="LysR family transcriptional regulator"/>
    <property type="match status" value="1"/>
</dbReference>
<accession>A0AAN4UCQ1</accession>
<sequence length="291" mass="33082">MNIRHLRIFKTVCEEESITKAAEKLFMTQPAVSKAIHELEDTLNISLFDRISRKIYLNETGKLFLPKVITLLDLYDNLEQDVQALETAATINIGSSITIANFILPQAIVDFERTHQKTPTKVIVANAKKIEEMVYNNELDLGLVEGVISNDELVNIPFSSYQLAVICSPEHPFAFKEMIDINHLTQERLLLREKGSAIRDVFDSALLLHNLRVSPEWTSINSQALIRAVKQNIGISVLPKILIEEEIAKGELVEIKVNHFELLNVNHIIFHKDKFQTNSFKALIESIKNKT</sequence>
<dbReference type="PRINTS" id="PR00039">
    <property type="entry name" value="HTHLYSR"/>
</dbReference>
<dbReference type="Proteomes" id="UP000886597">
    <property type="component" value="Unassembled WGS sequence"/>
</dbReference>
<dbReference type="InterPro" id="IPR005119">
    <property type="entry name" value="LysR_subst-bd"/>
</dbReference>
<dbReference type="Pfam" id="PF03466">
    <property type="entry name" value="LysR_substrate"/>
    <property type="match status" value="1"/>
</dbReference>
<evidence type="ECO:0000256" key="2">
    <source>
        <dbReference type="ARBA" id="ARBA00023015"/>
    </source>
</evidence>
<reference evidence="6" key="1">
    <citation type="submission" date="2019-08" db="EMBL/GenBank/DDBJ databases">
        <authorList>
            <person name="Ishikawa M."/>
            <person name="Suzuki T."/>
            <person name="Matsutani M."/>
        </authorList>
    </citation>
    <scope>NUCLEOTIDE SEQUENCE</scope>
    <source>
        <strain evidence="6">7C1</strain>
    </source>
</reference>
<dbReference type="AlphaFoldDB" id="A0AAN4UCQ1"/>